<organism evidence="1 2">
    <name type="scientific">Nocardiopsis alba</name>
    <dbReference type="NCBI Taxonomy" id="53437"/>
    <lineage>
        <taxon>Bacteria</taxon>
        <taxon>Bacillati</taxon>
        <taxon>Actinomycetota</taxon>
        <taxon>Actinomycetes</taxon>
        <taxon>Streptosporangiales</taxon>
        <taxon>Nocardiopsidaceae</taxon>
        <taxon>Nocardiopsis</taxon>
    </lineage>
</organism>
<dbReference type="RefSeq" id="WP_042281014.1">
    <property type="nucleotide sequence ID" value="NZ_BAZE01000001.1"/>
</dbReference>
<evidence type="ECO:0000313" key="2">
    <source>
        <dbReference type="Proteomes" id="UP000467124"/>
    </source>
</evidence>
<dbReference type="EMBL" id="WWHY01000001">
    <property type="protein sequence ID" value="MYR34399.1"/>
    <property type="molecule type" value="Genomic_DNA"/>
</dbReference>
<accession>A0A7K2IWR3</accession>
<comment type="caution">
    <text evidence="1">The sequence shown here is derived from an EMBL/GenBank/DDBJ whole genome shotgun (WGS) entry which is preliminary data.</text>
</comment>
<evidence type="ECO:0000313" key="1">
    <source>
        <dbReference type="EMBL" id="MYR34399.1"/>
    </source>
</evidence>
<dbReference type="AlphaFoldDB" id="A0A7K2IWR3"/>
<sequence>MAVVAGALLVLVLLGFYLSWRATRLDRLHHRVETAWAALDAALLRRAAAVLDLAASGGPDPASARTLAEVAGRASRAGEGERELVESALSVALRDALDGRPVEGVGEDTRARREEVLRAARGVHLARVFHNDAVSDTRRARRSRLVRLLRLAGTAALPDYFEMDDRAPRPSPGRSGTTSR</sequence>
<gene>
    <name evidence="1" type="ORF">GTW20_19650</name>
</gene>
<evidence type="ECO:0008006" key="3">
    <source>
        <dbReference type="Google" id="ProtNLM"/>
    </source>
</evidence>
<dbReference type="GeneID" id="91389832"/>
<dbReference type="Proteomes" id="UP000467124">
    <property type="component" value="Unassembled WGS sequence"/>
</dbReference>
<protein>
    <recommendedName>
        <fullName evidence="3">NUDIX hydrolase</fullName>
    </recommendedName>
</protein>
<name>A0A7K2IWR3_9ACTN</name>
<proteinExistence type="predicted"/>
<reference evidence="1 2" key="1">
    <citation type="journal article" date="2019" name="Nat. Commun.">
        <title>The antimicrobial potential of Streptomyces from insect microbiomes.</title>
        <authorList>
            <person name="Chevrette M.G."/>
            <person name="Carlson C.M."/>
            <person name="Ortega H.E."/>
            <person name="Thomas C."/>
            <person name="Ananiev G.E."/>
            <person name="Barns K.J."/>
            <person name="Book A.J."/>
            <person name="Cagnazzo J."/>
            <person name="Carlos C."/>
            <person name="Flanigan W."/>
            <person name="Grubbs K.J."/>
            <person name="Horn H.A."/>
            <person name="Hoffmann F.M."/>
            <person name="Klassen J.L."/>
            <person name="Knack J.J."/>
            <person name="Lewin G.R."/>
            <person name="McDonald B.R."/>
            <person name="Muller L."/>
            <person name="Melo W.G.P."/>
            <person name="Pinto-Tomas A.A."/>
            <person name="Schmitz A."/>
            <person name="Wendt-Pienkowski E."/>
            <person name="Wildman S."/>
            <person name="Zhao M."/>
            <person name="Zhang F."/>
            <person name="Bugni T.S."/>
            <person name="Andes D.R."/>
            <person name="Pupo M.T."/>
            <person name="Currie C.R."/>
        </authorList>
    </citation>
    <scope>NUCLEOTIDE SEQUENCE [LARGE SCALE GENOMIC DNA]</scope>
    <source>
        <strain evidence="1 2">SID5840</strain>
    </source>
</reference>